<protein>
    <submittedName>
        <fullName evidence="4">Uncharacterized protein</fullName>
    </submittedName>
</protein>
<keyword evidence="1" id="KW-0175">Coiled coil</keyword>
<organism evidence="4 5">
    <name type="scientific">Kitasatospora indigofera</name>
    <dbReference type="NCBI Taxonomy" id="67307"/>
    <lineage>
        <taxon>Bacteria</taxon>
        <taxon>Bacillati</taxon>
        <taxon>Actinomycetota</taxon>
        <taxon>Actinomycetes</taxon>
        <taxon>Kitasatosporales</taxon>
        <taxon>Streptomycetaceae</taxon>
        <taxon>Kitasatospora</taxon>
    </lineage>
</organism>
<gene>
    <name evidence="4" type="ORF">GCM10018781_79670</name>
</gene>
<dbReference type="Proteomes" id="UP000617734">
    <property type="component" value="Unassembled WGS sequence"/>
</dbReference>
<reference evidence="4" key="1">
    <citation type="journal article" date="2014" name="Int. J. Syst. Evol. Microbiol.">
        <title>Complete genome sequence of Corynebacterium casei LMG S-19264T (=DSM 44701T), isolated from a smear-ripened cheese.</title>
        <authorList>
            <consortium name="US DOE Joint Genome Institute (JGI-PGF)"/>
            <person name="Walter F."/>
            <person name="Albersmeier A."/>
            <person name="Kalinowski J."/>
            <person name="Ruckert C."/>
        </authorList>
    </citation>
    <scope>NUCLEOTIDE SEQUENCE</scope>
    <source>
        <strain evidence="4">JCM 4646</strain>
    </source>
</reference>
<feature type="compositionally biased region" description="Pro residues" evidence="2">
    <location>
        <begin position="206"/>
        <end position="235"/>
    </location>
</feature>
<dbReference type="AlphaFoldDB" id="A0A918YYX0"/>
<feature type="region of interest" description="Disordered" evidence="2">
    <location>
        <begin position="202"/>
        <end position="235"/>
    </location>
</feature>
<proteinExistence type="predicted"/>
<evidence type="ECO:0000313" key="4">
    <source>
        <dbReference type="EMBL" id="GHE27099.1"/>
    </source>
</evidence>
<accession>A0A918YYX0</accession>
<keyword evidence="3" id="KW-0472">Membrane</keyword>
<reference evidence="4" key="2">
    <citation type="submission" date="2020-09" db="EMBL/GenBank/DDBJ databases">
        <authorList>
            <person name="Sun Q."/>
            <person name="Ohkuma M."/>
        </authorList>
    </citation>
    <scope>NUCLEOTIDE SEQUENCE</scope>
    <source>
        <strain evidence="4">JCM 4646</strain>
    </source>
</reference>
<feature type="coiled-coil region" evidence="1">
    <location>
        <begin position="161"/>
        <end position="195"/>
    </location>
</feature>
<keyword evidence="3" id="KW-0812">Transmembrane</keyword>
<evidence type="ECO:0000256" key="1">
    <source>
        <dbReference type="SAM" id="Coils"/>
    </source>
</evidence>
<dbReference type="RefSeq" id="WP_190215821.1">
    <property type="nucleotide sequence ID" value="NZ_BNBO01000099.1"/>
</dbReference>
<evidence type="ECO:0000256" key="3">
    <source>
        <dbReference type="SAM" id="Phobius"/>
    </source>
</evidence>
<evidence type="ECO:0000313" key="5">
    <source>
        <dbReference type="Proteomes" id="UP000617734"/>
    </source>
</evidence>
<comment type="caution">
    <text evidence="4">The sequence shown here is derived from an EMBL/GenBank/DDBJ whole genome shotgun (WGS) entry which is preliminary data.</text>
</comment>
<keyword evidence="5" id="KW-1185">Reference proteome</keyword>
<feature type="region of interest" description="Disordered" evidence="2">
    <location>
        <begin position="66"/>
        <end position="151"/>
    </location>
</feature>
<name>A0A918YYX0_9ACTN</name>
<feature type="transmembrane region" description="Helical" evidence="3">
    <location>
        <begin position="35"/>
        <end position="55"/>
    </location>
</feature>
<dbReference type="GeneID" id="95358174"/>
<evidence type="ECO:0000256" key="2">
    <source>
        <dbReference type="SAM" id="MobiDB-lite"/>
    </source>
</evidence>
<sequence length="235" mass="24127">MRRISPRATDGLRVAAAAGGIAAIVVGTYDSRWIPALGCLAVVVLSVTEFALARLRRWIADAEGRGERQLAQVTARQGGRAALPPDGGPDPGSRPGSGGRAPYGLPPYGGPGSRFGPPRHLGPGAAGSVPGSTGRPALPADRGADADDAADPVSDGLLRLLEAVHQELNLANEEAAHAKAELADLTREWNALVQESVCRQLGFCGPPGPDRPSPSGGPWPPGRPAPRPPRPGTDL</sequence>
<feature type="transmembrane region" description="Helical" evidence="3">
    <location>
        <begin position="12"/>
        <end position="29"/>
    </location>
</feature>
<dbReference type="EMBL" id="BNBO01000099">
    <property type="protein sequence ID" value="GHE27099.1"/>
    <property type="molecule type" value="Genomic_DNA"/>
</dbReference>
<keyword evidence="3" id="KW-1133">Transmembrane helix</keyword>